<name>A0A644ZW56_9ZZZZ</name>
<reference evidence="1" key="1">
    <citation type="submission" date="2019-08" db="EMBL/GenBank/DDBJ databases">
        <authorList>
            <person name="Kucharzyk K."/>
            <person name="Murdoch R.W."/>
            <person name="Higgins S."/>
            <person name="Loffler F."/>
        </authorList>
    </citation>
    <scope>NUCLEOTIDE SEQUENCE</scope>
</reference>
<accession>A0A644ZW56</accession>
<proteinExistence type="predicted"/>
<dbReference type="AlphaFoldDB" id="A0A644ZW56"/>
<protein>
    <submittedName>
        <fullName evidence="1">Uncharacterized protein</fullName>
    </submittedName>
</protein>
<sequence length="140" mass="14865">MTGKGRVLVRGEQPPALESLRDQGVHRALVAVTRTVVEIRDVPVRDQQRDIAGDEPDALDLTDQTAVACPRREDDAVAVDDLFPAVLDHPVRDDVVRLGGEALGVGDRVAPTVEHVLVVIADRGLVGVANGGSHGKPFVS</sequence>
<comment type="caution">
    <text evidence="1">The sequence shown here is derived from an EMBL/GenBank/DDBJ whole genome shotgun (WGS) entry which is preliminary data.</text>
</comment>
<dbReference type="EMBL" id="VSSQ01010732">
    <property type="protein sequence ID" value="MPM45072.1"/>
    <property type="molecule type" value="Genomic_DNA"/>
</dbReference>
<organism evidence="1">
    <name type="scientific">bioreactor metagenome</name>
    <dbReference type="NCBI Taxonomy" id="1076179"/>
    <lineage>
        <taxon>unclassified sequences</taxon>
        <taxon>metagenomes</taxon>
        <taxon>ecological metagenomes</taxon>
    </lineage>
</organism>
<evidence type="ECO:0000313" key="1">
    <source>
        <dbReference type="EMBL" id="MPM45072.1"/>
    </source>
</evidence>
<gene>
    <name evidence="1" type="ORF">SDC9_91757</name>
</gene>